<dbReference type="EMBL" id="JAPFFF010000003">
    <property type="protein sequence ID" value="KAK8894937.1"/>
    <property type="molecule type" value="Genomic_DNA"/>
</dbReference>
<evidence type="ECO:0000313" key="2">
    <source>
        <dbReference type="Proteomes" id="UP001470230"/>
    </source>
</evidence>
<accession>A0ABR2KUX9</accession>
<evidence type="ECO:0000313" key="1">
    <source>
        <dbReference type="EMBL" id="KAK8894937.1"/>
    </source>
</evidence>
<name>A0ABR2KUX9_9EUKA</name>
<gene>
    <name evidence="1" type="ORF">M9Y10_023378</name>
</gene>
<reference evidence="1 2" key="1">
    <citation type="submission" date="2024-04" db="EMBL/GenBank/DDBJ databases">
        <title>Tritrichomonas musculus Genome.</title>
        <authorList>
            <person name="Alves-Ferreira E."/>
            <person name="Grigg M."/>
            <person name="Lorenzi H."/>
            <person name="Galac M."/>
        </authorList>
    </citation>
    <scope>NUCLEOTIDE SEQUENCE [LARGE SCALE GENOMIC DNA]</scope>
    <source>
        <strain evidence="1 2">EAF2021</strain>
    </source>
</reference>
<protein>
    <submittedName>
        <fullName evidence="1">Uncharacterized protein</fullName>
    </submittedName>
</protein>
<organism evidence="1 2">
    <name type="scientific">Tritrichomonas musculus</name>
    <dbReference type="NCBI Taxonomy" id="1915356"/>
    <lineage>
        <taxon>Eukaryota</taxon>
        <taxon>Metamonada</taxon>
        <taxon>Parabasalia</taxon>
        <taxon>Tritrichomonadida</taxon>
        <taxon>Tritrichomonadidae</taxon>
        <taxon>Tritrichomonas</taxon>
    </lineage>
</organism>
<comment type="caution">
    <text evidence="1">The sequence shown here is derived from an EMBL/GenBank/DDBJ whole genome shotgun (WGS) entry which is preliminary data.</text>
</comment>
<proteinExistence type="predicted"/>
<keyword evidence="2" id="KW-1185">Reference proteome</keyword>
<dbReference type="Proteomes" id="UP001470230">
    <property type="component" value="Unassembled WGS sequence"/>
</dbReference>
<sequence length="189" mass="22411">MNATDGDTKTNILHKELQDYLDLNKSDYDERVEKLKDFPKALPVSDLLHLLKSMRRKILRHKIMMTKTSPCIDFNKEREILRMSKYYHEIVESTNPLETMKDNLALMIINTENLLLFMQNEHYQFFTLLFVEVLILTVIQAKKLSIECRIDLCRICYNCITNLQNNCFKKQRSSKKSANFVSFLDNKTY</sequence>